<proteinExistence type="predicted"/>
<dbReference type="Proteomes" id="UP000199437">
    <property type="component" value="Unassembled WGS sequence"/>
</dbReference>
<evidence type="ECO:0000313" key="1">
    <source>
        <dbReference type="EMBL" id="SEW02579.1"/>
    </source>
</evidence>
<name>A0A1I0NMT0_9BACT</name>
<dbReference type="AlphaFoldDB" id="A0A1I0NMT0"/>
<gene>
    <name evidence="1" type="ORF">SAMN05216290_1318</name>
</gene>
<accession>A0A1I0NMT0</accession>
<keyword evidence="2" id="KW-1185">Reference proteome</keyword>
<reference evidence="2" key="1">
    <citation type="submission" date="2016-10" db="EMBL/GenBank/DDBJ databases">
        <authorList>
            <person name="Varghese N."/>
            <person name="Submissions S."/>
        </authorList>
    </citation>
    <scope>NUCLEOTIDE SEQUENCE [LARGE SCALE GENOMIC DNA]</scope>
    <source>
        <strain evidence="2">CGMCC 1.12402</strain>
    </source>
</reference>
<organism evidence="1 2">
    <name type="scientific">Roseivirga pacifica</name>
    <dbReference type="NCBI Taxonomy" id="1267423"/>
    <lineage>
        <taxon>Bacteria</taxon>
        <taxon>Pseudomonadati</taxon>
        <taxon>Bacteroidota</taxon>
        <taxon>Cytophagia</taxon>
        <taxon>Cytophagales</taxon>
        <taxon>Roseivirgaceae</taxon>
        <taxon>Roseivirga</taxon>
    </lineage>
</organism>
<evidence type="ECO:0000313" key="2">
    <source>
        <dbReference type="Proteomes" id="UP000199437"/>
    </source>
</evidence>
<dbReference type="RefSeq" id="WP_090257714.1">
    <property type="nucleotide sequence ID" value="NZ_FOIR01000001.1"/>
</dbReference>
<dbReference type="GeneID" id="99986048"/>
<dbReference type="EMBL" id="FOIR01000001">
    <property type="protein sequence ID" value="SEW02579.1"/>
    <property type="molecule type" value="Genomic_DNA"/>
</dbReference>
<protein>
    <submittedName>
        <fullName evidence="1">Uncharacterized protein</fullName>
    </submittedName>
</protein>
<sequence length="154" mass="17612">MIEWITSFNLNHNHMRKYGLLIFLIGICTNAWAQDFLGLNQTDIESKLIAKSIDYEAGVKNGIPFISYIKNDDLAFAYQFDSNTKKAIVCMVFIESAKHLKEVEAYYNKHYTASTEFTDSWSHRFNGAYSTAKLSRNQGGPGKAFIHWSVINIK</sequence>